<name>A0A5K7YLJ1_9BACT</name>
<dbReference type="PANTHER" id="PTHR46044:SF1">
    <property type="entry name" value="CN HYDROLASE DOMAIN-CONTAINING PROTEIN"/>
    <property type="match status" value="1"/>
</dbReference>
<proteinExistence type="predicted"/>
<dbReference type="PANTHER" id="PTHR46044">
    <property type="entry name" value="NITRILASE"/>
    <property type="match status" value="1"/>
</dbReference>
<dbReference type="KEGG" id="dalk:DSCA_32150"/>
<dbReference type="SUPFAM" id="SSF56317">
    <property type="entry name" value="Carbon-nitrogen hydrolase"/>
    <property type="match status" value="1"/>
</dbReference>
<keyword evidence="2" id="KW-1185">Reference proteome</keyword>
<dbReference type="AlphaFoldDB" id="A0A5K7YLJ1"/>
<protein>
    <recommendedName>
        <fullName evidence="3">CN hydrolase domain-containing protein</fullName>
    </recommendedName>
</protein>
<sequence length="63" mass="7158">MPVSGPLWDEEGVLYADLDLEDITRAKIDFDVVGQYARPDVFQLRVNREPQPPVAFNPGKKFP</sequence>
<evidence type="ECO:0008006" key="3">
    <source>
        <dbReference type="Google" id="ProtNLM"/>
    </source>
</evidence>
<evidence type="ECO:0000313" key="2">
    <source>
        <dbReference type="Proteomes" id="UP000427906"/>
    </source>
</evidence>
<gene>
    <name evidence="1" type="ORF">DSCA_32150</name>
</gene>
<organism evidence="1 2">
    <name type="scientific">Desulfosarcina alkanivorans</name>
    <dbReference type="NCBI Taxonomy" id="571177"/>
    <lineage>
        <taxon>Bacteria</taxon>
        <taxon>Pseudomonadati</taxon>
        <taxon>Thermodesulfobacteriota</taxon>
        <taxon>Desulfobacteria</taxon>
        <taxon>Desulfobacterales</taxon>
        <taxon>Desulfosarcinaceae</taxon>
        <taxon>Desulfosarcina</taxon>
    </lineage>
</organism>
<dbReference type="InterPro" id="IPR036526">
    <property type="entry name" value="C-N_Hydrolase_sf"/>
</dbReference>
<accession>A0A5K7YLJ1</accession>
<dbReference type="EMBL" id="AP021874">
    <property type="protein sequence ID" value="BBO69285.1"/>
    <property type="molecule type" value="Genomic_DNA"/>
</dbReference>
<dbReference type="InterPro" id="IPR044149">
    <property type="entry name" value="Nitrilases_CHs"/>
</dbReference>
<evidence type="ECO:0000313" key="1">
    <source>
        <dbReference type="EMBL" id="BBO69285.1"/>
    </source>
</evidence>
<dbReference type="GO" id="GO:0003824">
    <property type="term" value="F:catalytic activity"/>
    <property type="evidence" value="ECO:0007669"/>
    <property type="project" value="InterPro"/>
</dbReference>
<dbReference type="Proteomes" id="UP000427906">
    <property type="component" value="Chromosome"/>
</dbReference>
<reference evidence="1 2" key="1">
    <citation type="submission" date="2019-11" db="EMBL/GenBank/DDBJ databases">
        <title>Comparative genomics of hydrocarbon-degrading Desulfosarcina strains.</title>
        <authorList>
            <person name="Watanabe M."/>
            <person name="Kojima H."/>
            <person name="Fukui M."/>
        </authorList>
    </citation>
    <scope>NUCLEOTIDE SEQUENCE [LARGE SCALE GENOMIC DNA]</scope>
    <source>
        <strain evidence="1 2">PL12</strain>
    </source>
</reference>
<dbReference type="Gene3D" id="3.60.110.10">
    <property type="entry name" value="Carbon-nitrogen hydrolase"/>
    <property type="match status" value="1"/>
</dbReference>